<gene>
    <name evidence="1" type="ORF">BpHYR1_010975</name>
</gene>
<evidence type="ECO:0000313" key="1">
    <source>
        <dbReference type="EMBL" id="RNA41697.1"/>
    </source>
</evidence>
<dbReference type="Proteomes" id="UP000276133">
    <property type="component" value="Unassembled WGS sequence"/>
</dbReference>
<name>A0A3M7T168_BRAPC</name>
<keyword evidence="2" id="KW-1185">Reference proteome</keyword>
<dbReference type="EMBL" id="REGN01000473">
    <property type="protein sequence ID" value="RNA41697.1"/>
    <property type="molecule type" value="Genomic_DNA"/>
</dbReference>
<protein>
    <submittedName>
        <fullName evidence="1">Uncharacterized protein</fullName>
    </submittedName>
</protein>
<comment type="caution">
    <text evidence="1">The sequence shown here is derived from an EMBL/GenBank/DDBJ whole genome shotgun (WGS) entry which is preliminary data.</text>
</comment>
<sequence>MRLFDGGSSRVIKYYHNTKNVCTKEYFNVRGNVLILMTRSSEIANSKKANVKYLGKKLEAKITLPIKGIITKNCNVSYELTNRRKKKNEDLRDFIERDRITFFKTLKNLISKHLIVKRLFDYISYHSPYFYMISIHLE</sequence>
<dbReference type="AlphaFoldDB" id="A0A3M7T168"/>
<evidence type="ECO:0000313" key="2">
    <source>
        <dbReference type="Proteomes" id="UP000276133"/>
    </source>
</evidence>
<accession>A0A3M7T168</accession>
<organism evidence="1 2">
    <name type="scientific">Brachionus plicatilis</name>
    <name type="common">Marine rotifer</name>
    <name type="synonym">Brachionus muelleri</name>
    <dbReference type="NCBI Taxonomy" id="10195"/>
    <lineage>
        <taxon>Eukaryota</taxon>
        <taxon>Metazoa</taxon>
        <taxon>Spiralia</taxon>
        <taxon>Gnathifera</taxon>
        <taxon>Rotifera</taxon>
        <taxon>Eurotatoria</taxon>
        <taxon>Monogononta</taxon>
        <taxon>Pseudotrocha</taxon>
        <taxon>Ploima</taxon>
        <taxon>Brachionidae</taxon>
        <taxon>Brachionus</taxon>
    </lineage>
</organism>
<proteinExistence type="predicted"/>
<reference evidence="1 2" key="1">
    <citation type="journal article" date="2018" name="Sci. Rep.">
        <title>Genomic signatures of local adaptation to the degree of environmental predictability in rotifers.</title>
        <authorList>
            <person name="Franch-Gras L."/>
            <person name="Hahn C."/>
            <person name="Garcia-Roger E.M."/>
            <person name="Carmona M.J."/>
            <person name="Serra M."/>
            <person name="Gomez A."/>
        </authorList>
    </citation>
    <scope>NUCLEOTIDE SEQUENCE [LARGE SCALE GENOMIC DNA]</scope>
    <source>
        <strain evidence="1">HYR1</strain>
    </source>
</reference>